<gene>
    <name evidence="2" type="ORF">DGYR_LOCUS10521</name>
</gene>
<name>A0A7I8W2F7_9ANNE</name>
<reference evidence="2 3" key="1">
    <citation type="submission" date="2020-08" db="EMBL/GenBank/DDBJ databases">
        <authorList>
            <person name="Hejnol A."/>
        </authorList>
    </citation>
    <scope>NUCLEOTIDE SEQUENCE [LARGE SCALE GENOMIC DNA]</scope>
</reference>
<dbReference type="EMBL" id="CAJFCJ010000018">
    <property type="protein sequence ID" value="CAD5122756.1"/>
    <property type="molecule type" value="Genomic_DNA"/>
</dbReference>
<dbReference type="AlphaFoldDB" id="A0A7I8W2F7"/>
<evidence type="ECO:0000313" key="2">
    <source>
        <dbReference type="EMBL" id="CAD5122756.1"/>
    </source>
</evidence>
<evidence type="ECO:0000256" key="1">
    <source>
        <dbReference type="SAM" id="Phobius"/>
    </source>
</evidence>
<keyword evidence="3" id="KW-1185">Reference proteome</keyword>
<dbReference type="Proteomes" id="UP000549394">
    <property type="component" value="Unassembled WGS sequence"/>
</dbReference>
<sequence>MKIVYFEQDFTVLCIGEIPAEPTTCLKSPILKVNHRFLTDDKLRFDGLKTFGTIDRNYVNLDVECVQGIKSVRKVIPSLSAELHNLKIEKQMPREGVETTTVYFIIAFVASVIIFIGCILFYCLRIIKMKFRKKGFRSDSFTSVSGGYNLTSATTMRQSAVERLRKFDNNLNES</sequence>
<keyword evidence="1" id="KW-0812">Transmembrane</keyword>
<keyword evidence="1" id="KW-1133">Transmembrane helix</keyword>
<organism evidence="2 3">
    <name type="scientific">Dimorphilus gyrociliatus</name>
    <dbReference type="NCBI Taxonomy" id="2664684"/>
    <lineage>
        <taxon>Eukaryota</taxon>
        <taxon>Metazoa</taxon>
        <taxon>Spiralia</taxon>
        <taxon>Lophotrochozoa</taxon>
        <taxon>Annelida</taxon>
        <taxon>Polychaeta</taxon>
        <taxon>Polychaeta incertae sedis</taxon>
        <taxon>Dinophilidae</taxon>
        <taxon>Dimorphilus</taxon>
    </lineage>
</organism>
<proteinExistence type="predicted"/>
<protein>
    <submittedName>
        <fullName evidence="2">Uncharacterized protein</fullName>
    </submittedName>
</protein>
<evidence type="ECO:0000313" key="3">
    <source>
        <dbReference type="Proteomes" id="UP000549394"/>
    </source>
</evidence>
<comment type="caution">
    <text evidence="2">The sequence shown here is derived from an EMBL/GenBank/DDBJ whole genome shotgun (WGS) entry which is preliminary data.</text>
</comment>
<accession>A0A7I8W2F7</accession>
<feature type="transmembrane region" description="Helical" evidence="1">
    <location>
        <begin position="102"/>
        <end position="124"/>
    </location>
</feature>
<keyword evidence="1" id="KW-0472">Membrane</keyword>